<dbReference type="Proteomes" id="UP000061569">
    <property type="component" value="Chromosome"/>
</dbReference>
<accession>A0A0S2DKC8</accession>
<sequence>MIAITDAAETFVYKAASPTGRPARRRAKPRRTPHAAQEIGDGA</sequence>
<dbReference type="EMBL" id="CP013140">
    <property type="protein sequence ID" value="ALN58992.1"/>
    <property type="molecule type" value="Genomic_DNA"/>
</dbReference>
<organism evidence="2 3">
    <name type="scientific">Lysobacter enzymogenes</name>
    <dbReference type="NCBI Taxonomy" id="69"/>
    <lineage>
        <taxon>Bacteria</taxon>
        <taxon>Pseudomonadati</taxon>
        <taxon>Pseudomonadota</taxon>
        <taxon>Gammaproteobacteria</taxon>
        <taxon>Lysobacterales</taxon>
        <taxon>Lysobacteraceae</taxon>
        <taxon>Lysobacter</taxon>
    </lineage>
</organism>
<dbReference type="AlphaFoldDB" id="A0A0S2DKC8"/>
<feature type="compositionally biased region" description="Basic residues" evidence="1">
    <location>
        <begin position="22"/>
        <end position="33"/>
    </location>
</feature>
<dbReference type="KEGG" id="lez:GLE_3648"/>
<evidence type="ECO:0000313" key="3">
    <source>
        <dbReference type="Proteomes" id="UP000061569"/>
    </source>
</evidence>
<gene>
    <name evidence="2" type="ORF">GLE_3648</name>
</gene>
<evidence type="ECO:0000313" key="2">
    <source>
        <dbReference type="EMBL" id="ALN58992.1"/>
    </source>
</evidence>
<reference evidence="2 3" key="1">
    <citation type="submission" date="2015-11" db="EMBL/GenBank/DDBJ databases">
        <title>Genome sequences of Lysobacter enzymogenes strain C3 and Lysobacter antibioticus ATCC 29479.</title>
        <authorList>
            <person name="Kobayashi D.Y."/>
        </authorList>
    </citation>
    <scope>NUCLEOTIDE SEQUENCE [LARGE SCALE GENOMIC DNA]</scope>
    <source>
        <strain evidence="2 3">C3</strain>
    </source>
</reference>
<name>A0A0S2DKC8_LYSEN</name>
<dbReference type="STRING" id="69.GLE_3648"/>
<feature type="region of interest" description="Disordered" evidence="1">
    <location>
        <begin position="15"/>
        <end position="43"/>
    </location>
</feature>
<protein>
    <submittedName>
        <fullName evidence="2">Uncharacterized protein</fullName>
    </submittedName>
</protein>
<dbReference type="PATRIC" id="fig|69.6.peg.3592"/>
<evidence type="ECO:0000256" key="1">
    <source>
        <dbReference type="SAM" id="MobiDB-lite"/>
    </source>
</evidence>
<proteinExistence type="predicted"/>